<dbReference type="AlphaFoldDB" id="A0A519BQ15"/>
<dbReference type="Pfam" id="PF13692">
    <property type="entry name" value="Glyco_trans_1_4"/>
    <property type="match status" value="1"/>
</dbReference>
<comment type="caution">
    <text evidence="2">The sequence shown here is derived from an EMBL/GenBank/DDBJ whole genome shotgun (WGS) entry which is preliminary data.</text>
</comment>
<dbReference type="PANTHER" id="PTHR46401">
    <property type="entry name" value="GLYCOSYLTRANSFERASE WBBK-RELATED"/>
    <property type="match status" value="1"/>
</dbReference>
<dbReference type="Proteomes" id="UP000319296">
    <property type="component" value="Unassembled WGS sequence"/>
</dbReference>
<dbReference type="SUPFAM" id="SSF53756">
    <property type="entry name" value="UDP-Glycosyltransferase/glycogen phosphorylase"/>
    <property type="match status" value="1"/>
</dbReference>
<reference evidence="2 3" key="1">
    <citation type="journal article" date="2019" name="ISME J.">
        <title>Insights into ecological role of a new deltaproteobacterial order Candidatus Acidulodesulfobacterales by metagenomics and metatranscriptomics.</title>
        <authorList>
            <person name="Tan S."/>
            <person name="Liu J."/>
            <person name="Fang Y."/>
            <person name="Hedlund B.P."/>
            <person name="Lian Z.H."/>
            <person name="Huang L.Y."/>
            <person name="Li J.T."/>
            <person name="Huang L.N."/>
            <person name="Li W.J."/>
            <person name="Jiang H.C."/>
            <person name="Dong H.L."/>
            <person name="Shu W.S."/>
        </authorList>
    </citation>
    <scope>NUCLEOTIDE SEQUENCE [LARGE SCALE GENOMIC DNA]</scope>
    <source>
        <strain evidence="2">AP1</strain>
    </source>
</reference>
<dbReference type="EMBL" id="SGBB01000002">
    <property type="protein sequence ID" value="RZD19299.1"/>
    <property type="molecule type" value="Genomic_DNA"/>
</dbReference>
<proteinExistence type="predicted"/>
<gene>
    <name evidence="2" type="ORF">EVG15_02355</name>
</gene>
<dbReference type="PANTHER" id="PTHR46401:SF2">
    <property type="entry name" value="GLYCOSYLTRANSFERASE WBBK-RELATED"/>
    <property type="match status" value="1"/>
</dbReference>
<dbReference type="Gene3D" id="3.40.50.150">
    <property type="entry name" value="Vaccinia Virus protein VP39"/>
    <property type="match status" value="1"/>
</dbReference>
<dbReference type="Gene3D" id="3.40.50.2000">
    <property type="entry name" value="Glycogen Phosphorylase B"/>
    <property type="match status" value="1"/>
</dbReference>
<accession>A0A519BQ15</accession>
<keyword evidence="1 2" id="KW-0808">Transferase</keyword>
<sequence>MELTNYSVNKLFPGTNRKYVIDYNNDIDINDKNNNIAIIADLISENSTVLDVGCSFGYLGKWLKKNKSCTVYGIDNNKEVLDFVKKEGYYEDVYLINLDDITFFNAEIINSIYTSEIERFNELPQIFDYIVVADVLEHLKTPQTSIVFFAEKLIIGSNLIISISNIANIDIIFNLIEGRFNYEEFGVLDNAHLRFFTKKSFAEWIESVDEYLKNINKEFKFDINFIGSTIYQSENVKEIISKNPIIYNLLKSSNPEIDILQNIFALTKIQKDDRVFGFSSFGKNFNAIENISQTLKVLVDFNEKSLKEIDHLQKIIKEKETIKVLFLSITHQIGHGVPVVIAQHADYFLKKGYTVYIGGPQGYNDFSYSGCNRVYLNNYLEAALFANKYGISCVIAHTPPFFSTLKHLSPAIKKVIFDYGEPPAELFPDYVERKLVLIEKKSCYDVADKIYTISNTIKTESEQDRAEVIKLGNNHLAVWNKDMYFLREKIRNEYGWKEKIIVLNVARFHSGERYYKGIDFYADVMKYIKSFNDSVVDNYIFVLCGKAFQSDILYVKDLSLQVIANVKDEELVELYAAADIFMNFSKWEGYNLGIAQALAFGLPIIASDISAHREFPIFVSNNIYKIREKFLDIVKGIKLDEVVNCERNPILFTWISHLQKFEKEIRILCR</sequence>
<organism evidence="2 3">
    <name type="scientific">Candidatus Acididesulfobacter diazotrophicus</name>
    <dbReference type="NCBI Taxonomy" id="2597226"/>
    <lineage>
        <taxon>Bacteria</taxon>
        <taxon>Deltaproteobacteria</taxon>
        <taxon>Candidatus Acidulodesulfobacterales</taxon>
        <taxon>Candidatus Acididesulfobacter</taxon>
    </lineage>
</organism>
<name>A0A519BQ15_9DELT</name>
<dbReference type="CDD" id="cd03801">
    <property type="entry name" value="GT4_PimA-like"/>
    <property type="match status" value="1"/>
</dbReference>
<protein>
    <submittedName>
        <fullName evidence="2">Glycosyltransferase</fullName>
    </submittedName>
</protein>
<dbReference type="InterPro" id="IPR029063">
    <property type="entry name" value="SAM-dependent_MTases_sf"/>
</dbReference>
<dbReference type="CDD" id="cd02440">
    <property type="entry name" value="AdoMet_MTases"/>
    <property type="match status" value="1"/>
</dbReference>
<dbReference type="SUPFAM" id="SSF53335">
    <property type="entry name" value="S-adenosyl-L-methionine-dependent methyltransferases"/>
    <property type="match status" value="1"/>
</dbReference>
<dbReference type="Pfam" id="PF13489">
    <property type="entry name" value="Methyltransf_23"/>
    <property type="match status" value="1"/>
</dbReference>
<evidence type="ECO:0000313" key="2">
    <source>
        <dbReference type="EMBL" id="RZD19299.1"/>
    </source>
</evidence>
<evidence type="ECO:0000256" key="1">
    <source>
        <dbReference type="ARBA" id="ARBA00022679"/>
    </source>
</evidence>
<evidence type="ECO:0000313" key="3">
    <source>
        <dbReference type="Proteomes" id="UP000319296"/>
    </source>
</evidence>
<dbReference type="GO" id="GO:0016757">
    <property type="term" value="F:glycosyltransferase activity"/>
    <property type="evidence" value="ECO:0007669"/>
    <property type="project" value="TreeGrafter"/>
</dbReference>